<dbReference type="InterPro" id="IPR000682">
    <property type="entry name" value="PCMT"/>
</dbReference>
<organism evidence="4 5">
    <name type="scientific">Pelagibacterium luteolum</name>
    <dbReference type="NCBI Taxonomy" id="440168"/>
    <lineage>
        <taxon>Bacteria</taxon>
        <taxon>Pseudomonadati</taxon>
        <taxon>Pseudomonadota</taxon>
        <taxon>Alphaproteobacteria</taxon>
        <taxon>Hyphomicrobiales</taxon>
        <taxon>Devosiaceae</taxon>
        <taxon>Pelagibacterium</taxon>
    </lineage>
</organism>
<dbReference type="InterPro" id="IPR029063">
    <property type="entry name" value="SAM-dependent_MTases_sf"/>
</dbReference>
<dbReference type="GO" id="GO:0005737">
    <property type="term" value="C:cytoplasm"/>
    <property type="evidence" value="ECO:0007669"/>
    <property type="project" value="TreeGrafter"/>
</dbReference>
<evidence type="ECO:0000313" key="4">
    <source>
        <dbReference type="EMBL" id="SDG65377.1"/>
    </source>
</evidence>
<proteinExistence type="inferred from homology"/>
<dbReference type="RefSeq" id="WP_090596222.1">
    <property type="nucleotide sequence ID" value="NZ_FNCS01000005.1"/>
</dbReference>
<dbReference type="OrthoDB" id="9798496at2"/>
<keyword evidence="4" id="KW-0489">Methyltransferase</keyword>
<dbReference type="CDD" id="cd02440">
    <property type="entry name" value="AdoMet_MTases"/>
    <property type="match status" value="1"/>
</dbReference>
<comment type="similarity">
    <text evidence="1">Belongs to the methyltransferase superfamily. L-isoaspartyl/D-aspartyl protein methyltransferase family.</text>
</comment>
<gene>
    <name evidence="4" type="ORF">SAMN04487974_105120</name>
</gene>
<evidence type="ECO:0000256" key="1">
    <source>
        <dbReference type="ARBA" id="ARBA00005369"/>
    </source>
</evidence>
<dbReference type="STRING" id="440168.SAMN04487974_105120"/>
<dbReference type="Proteomes" id="UP000199495">
    <property type="component" value="Unassembled WGS sequence"/>
</dbReference>
<keyword evidence="4" id="KW-0808">Transferase</keyword>
<dbReference type="PANTHER" id="PTHR11579">
    <property type="entry name" value="PROTEIN-L-ISOASPARTATE O-METHYLTRANSFERASE"/>
    <property type="match status" value="1"/>
</dbReference>
<dbReference type="AlphaFoldDB" id="A0A1G7W029"/>
<name>A0A1G7W029_9HYPH</name>
<dbReference type="SUPFAM" id="SSF53335">
    <property type="entry name" value="S-adenosyl-L-methionine-dependent methyltransferases"/>
    <property type="match status" value="1"/>
</dbReference>
<dbReference type="GO" id="GO:0004719">
    <property type="term" value="F:protein-L-isoaspartate (D-aspartate) O-methyltransferase activity"/>
    <property type="evidence" value="ECO:0007669"/>
    <property type="project" value="InterPro"/>
</dbReference>
<keyword evidence="5" id="KW-1185">Reference proteome</keyword>
<reference evidence="4 5" key="1">
    <citation type="submission" date="2016-10" db="EMBL/GenBank/DDBJ databases">
        <authorList>
            <person name="de Groot N.N."/>
        </authorList>
    </citation>
    <scope>NUCLEOTIDE SEQUENCE [LARGE SCALE GENOMIC DNA]</scope>
    <source>
        <strain evidence="4 5">CGMCC 1.10267</strain>
    </source>
</reference>
<dbReference type="EMBL" id="FNCS01000005">
    <property type="protein sequence ID" value="SDG65377.1"/>
    <property type="molecule type" value="Genomic_DNA"/>
</dbReference>
<dbReference type="Gene3D" id="3.40.50.150">
    <property type="entry name" value="Vaccinia Virus protein VP39"/>
    <property type="match status" value="1"/>
</dbReference>
<sequence length="217" mass="22906">MADFARARRTMVDNQLRTSGITNWRILDAMNRVPREKFVPDHHAPFAYSDENISLSPRRTLASAASFARLVQLAEVNSQDVVLDVGCGTGYSAAVLSNLANAVVALESDEVLAAKGNDILADLDIGNAAIVAGPIEAGVPREAPFDVVILEGAVDAVPPALFEQLRDGGRLVAAMGTGNAAVVHLFVKTGTDVASTASFNASLPVLGQFAQKEEFVF</sequence>
<dbReference type="GO" id="GO:0032259">
    <property type="term" value="P:methylation"/>
    <property type="evidence" value="ECO:0007669"/>
    <property type="project" value="UniProtKB-KW"/>
</dbReference>
<evidence type="ECO:0000256" key="2">
    <source>
        <dbReference type="ARBA" id="ARBA00013346"/>
    </source>
</evidence>
<evidence type="ECO:0000313" key="5">
    <source>
        <dbReference type="Proteomes" id="UP000199495"/>
    </source>
</evidence>
<protein>
    <recommendedName>
        <fullName evidence="2">Protein-L-isoaspartate O-methyltransferase</fullName>
    </recommendedName>
    <alternativeName>
        <fullName evidence="3">Protein L-isoaspartyl methyltransferase</fullName>
    </alternativeName>
</protein>
<evidence type="ECO:0000256" key="3">
    <source>
        <dbReference type="ARBA" id="ARBA00030757"/>
    </source>
</evidence>
<dbReference type="PANTHER" id="PTHR11579:SF18">
    <property type="entry name" value="PROTEIN-L-ISOASPARTATE O-METHYLTRANSFERASE"/>
    <property type="match status" value="1"/>
</dbReference>
<dbReference type="Pfam" id="PF01135">
    <property type="entry name" value="PCMT"/>
    <property type="match status" value="1"/>
</dbReference>
<accession>A0A1G7W029</accession>